<comment type="subunit">
    <text evidence="9">Oligomerizes, may be a member of the RNA degradosome.</text>
</comment>
<feature type="compositionally biased region" description="Gly residues" evidence="11">
    <location>
        <begin position="458"/>
        <end position="477"/>
    </location>
</feature>
<feature type="domain" description="Helicase ATP-binding" evidence="12">
    <location>
        <begin position="33"/>
        <end position="203"/>
    </location>
</feature>
<dbReference type="PROSITE" id="PS51195">
    <property type="entry name" value="Q_MOTIF"/>
    <property type="match status" value="1"/>
</dbReference>
<reference evidence="16" key="1">
    <citation type="submission" date="2016-10" db="EMBL/GenBank/DDBJ databases">
        <authorList>
            <person name="Varghese N."/>
            <person name="Submissions S."/>
        </authorList>
    </citation>
    <scope>NUCLEOTIDE SEQUENCE [LARGE SCALE GENOMIC DNA]</scope>
    <source>
        <strain evidence="16">CGMCC 1.10784</strain>
    </source>
</reference>
<dbReference type="CDD" id="cd00268">
    <property type="entry name" value="DEADc"/>
    <property type="match status" value="1"/>
</dbReference>
<dbReference type="SMART" id="SM00490">
    <property type="entry name" value="HELICc"/>
    <property type="match status" value="1"/>
</dbReference>
<feature type="short sequence motif" description="Q motif" evidence="10">
    <location>
        <begin position="2"/>
        <end position="30"/>
    </location>
</feature>
<comment type="function">
    <text evidence="9">DEAD-box RNA helicase possibly involved in RNA degradation. Unwinds dsRNA in both 5'- and 3'-directions, has RNA-dependent ATPase activity.</text>
</comment>
<dbReference type="Gene3D" id="3.40.50.300">
    <property type="entry name" value="P-loop containing nucleotide triphosphate hydrolases"/>
    <property type="match status" value="2"/>
</dbReference>
<feature type="domain" description="DEAD-box RNA helicase Q" evidence="14">
    <location>
        <begin position="2"/>
        <end position="30"/>
    </location>
</feature>
<sequence length="537" mass="59292">MKTFAEFGLEPKVLQAITELGFEESTPIQDKSIPIAMSGSDMIGQAQTGTGKTAAFGIPLINKIPTSEERIVALIMTPTRELAIQVADEIGKLTKYKGLRSLPIYGGQEIGRQIRALKKKPQIIIGTPGRLLDHINRKTIKLEDVQTVVLDEADEMLDMGFMEDIQSILKQVPDERQTLLFSATMPANIQKLAQQFLKNPEHVSVIPKQVTAPLIEQNYIEVHERQKFEALSRLLDMESPELAIIFGRTKRRVDELSEGLQKRGYSADGLHGDLSQNQRDNVMRKFRDGSIDVLVATDVAARGLDVSGVTHVINFDLPQDPESYVHRIGRTGRAGKEGSAYSFVTPRETDHLHFIEKVTRQRINKKPLPSLAEAIEGKQRLTAERVLEIVQNDEFTEYKGIAIQLLEQYDSVHLMAAALKLLTGEKKDVNVELTPEEPLRAKKRKPDIRSNGRRYSGGSFGGGNRGGQGGSGGGGGYRGRDDKRSSGGSRGGYESRNRDNNGGSGSRGRSGEGRSSNSSSNSEPRRPKYSSEDFVNN</sequence>
<dbReference type="InterPro" id="IPR014014">
    <property type="entry name" value="RNA_helicase_DEAD_Q_motif"/>
</dbReference>
<evidence type="ECO:0000256" key="9">
    <source>
        <dbReference type="HAMAP-Rule" id="MF_01493"/>
    </source>
</evidence>
<dbReference type="EC" id="3.6.4.13" evidence="9"/>
<dbReference type="AlphaFoldDB" id="A0A1I2F0G5"/>
<dbReference type="PANTHER" id="PTHR47963">
    <property type="entry name" value="DEAD-BOX ATP-DEPENDENT RNA HELICASE 47, MITOCHONDRIAL"/>
    <property type="match status" value="1"/>
</dbReference>
<keyword evidence="6 9" id="KW-0694">RNA-binding</keyword>
<comment type="subcellular location">
    <subcellularLocation>
        <location evidence="9">Cytoplasm</location>
    </subcellularLocation>
</comment>
<evidence type="ECO:0000259" key="13">
    <source>
        <dbReference type="PROSITE" id="PS51194"/>
    </source>
</evidence>
<feature type="domain" description="Helicase C-terminal" evidence="13">
    <location>
        <begin position="214"/>
        <end position="376"/>
    </location>
</feature>
<evidence type="ECO:0000256" key="4">
    <source>
        <dbReference type="ARBA" id="ARBA00022806"/>
    </source>
</evidence>
<dbReference type="InterPro" id="IPR001650">
    <property type="entry name" value="Helicase_C-like"/>
</dbReference>
<comment type="similarity">
    <text evidence="9">Belongs to the DEAD box helicase family. CshA subfamily.</text>
</comment>
<dbReference type="GO" id="GO:0005524">
    <property type="term" value="F:ATP binding"/>
    <property type="evidence" value="ECO:0007669"/>
    <property type="project" value="UniProtKB-UniRule"/>
</dbReference>
<dbReference type="RefSeq" id="WP_091188761.1">
    <property type="nucleotide sequence ID" value="NZ_FOMT01000005.1"/>
</dbReference>
<name>A0A1I2F0G5_9BACL</name>
<evidence type="ECO:0000259" key="12">
    <source>
        <dbReference type="PROSITE" id="PS51192"/>
    </source>
</evidence>
<dbReference type="InterPro" id="IPR044742">
    <property type="entry name" value="DEAD/DEAH_RhlB"/>
</dbReference>
<dbReference type="InterPro" id="IPR011545">
    <property type="entry name" value="DEAD/DEAH_box_helicase_dom"/>
</dbReference>
<evidence type="ECO:0000256" key="1">
    <source>
        <dbReference type="ARBA" id="ARBA00022490"/>
    </source>
</evidence>
<dbReference type="SUPFAM" id="SSF52540">
    <property type="entry name" value="P-loop containing nucleoside triphosphate hydrolases"/>
    <property type="match status" value="1"/>
</dbReference>
<dbReference type="PROSITE" id="PS00039">
    <property type="entry name" value="DEAD_ATP_HELICASE"/>
    <property type="match status" value="1"/>
</dbReference>
<proteinExistence type="inferred from homology"/>
<dbReference type="InterPro" id="IPR014001">
    <property type="entry name" value="Helicase_ATP-bd"/>
</dbReference>
<dbReference type="FunFam" id="3.40.50.300:FF:000108">
    <property type="entry name" value="ATP-dependent RNA helicase RhlE"/>
    <property type="match status" value="1"/>
</dbReference>
<dbReference type="GO" id="GO:0005829">
    <property type="term" value="C:cytosol"/>
    <property type="evidence" value="ECO:0007669"/>
    <property type="project" value="TreeGrafter"/>
</dbReference>
<dbReference type="PROSITE" id="PS51194">
    <property type="entry name" value="HELICASE_CTER"/>
    <property type="match status" value="1"/>
</dbReference>
<dbReference type="CDD" id="cd18787">
    <property type="entry name" value="SF2_C_DEAD"/>
    <property type="match status" value="1"/>
</dbReference>
<evidence type="ECO:0000256" key="3">
    <source>
        <dbReference type="ARBA" id="ARBA00022801"/>
    </source>
</evidence>
<evidence type="ECO:0000256" key="7">
    <source>
        <dbReference type="ARBA" id="ARBA00023016"/>
    </source>
</evidence>
<dbReference type="InterPro" id="IPR050547">
    <property type="entry name" value="DEAD_box_RNA_helicases"/>
</dbReference>
<dbReference type="InterPro" id="IPR000629">
    <property type="entry name" value="RNA-helicase_DEAD-box_CS"/>
</dbReference>
<dbReference type="InterPro" id="IPR027417">
    <property type="entry name" value="P-loop_NTPase"/>
</dbReference>
<dbReference type="HAMAP" id="MF_01493">
    <property type="entry name" value="DEAD_helicase_CshA"/>
    <property type="match status" value="1"/>
</dbReference>
<dbReference type="GO" id="GO:0016887">
    <property type="term" value="F:ATP hydrolysis activity"/>
    <property type="evidence" value="ECO:0007669"/>
    <property type="project" value="RHEA"/>
</dbReference>
<comment type="catalytic activity">
    <reaction evidence="8 9">
        <text>ATP + H2O = ADP + phosphate + H(+)</text>
        <dbReference type="Rhea" id="RHEA:13065"/>
        <dbReference type="ChEBI" id="CHEBI:15377"/>
        <dbReference type="ChEBI" id="CHEBI:15378"/>
        <dbReference type="ChEBI" id="CHEBI:30616"/>
        <dbReference type="ChEBI" id="CHEBI:43474"/>
        <dbReference type="ChEBI" id="CHEBI:456216"/>
        <dbReference type="EC" id="3.6.4.13"/>
    </reaction>
</comment>
<evidence type="ECO:0000256" key="11">
    <source>
        <dbReference type="SAM" id="MobiDB-lite"/>
    </source>
</evidence>
<evidence type="ECO:0000313" key="15">
    <source>
        <dbReference type="EMBL" id="SFE98178.1"/>
    </source>
</evidence>
<evidence type="ECO:0000256" key="5">
    <source>
        <dbReference type="ARBA" id="ARBA00022840"/>
    </source>
</evidence>
<feature type="compositionally biased region" description="Low complexity" evidence="11">
    <location>
        <begin position="513"/>
        <end position="522"/>
    </location>
</feature>
<dbReference type="STRING" id="1045775.SAMN05216378_4595"/>
<evidence type="ECO:0000259" key="14">
    <source>
        <dbReference type="PROSITE" id="PS51195"/>
    </source>
</evidence>
<evidence type="ECO:0000256" key="8">
    <source>
        <dbReference type="ARBA" id="ARBA00047984"/>
    </source>
</evidence>
<evidence type="ECO:0000256" key="2">
    <source>
        <dbReference type="ARBA" id="ARBA00022741"/>
    </source>
</evidence>
<evidence type="ECO:0000256" key="6">
    <source>
        <dbReference type="ARBA" id="ARBA00022884"/>
    </source>
</evidence>
<dbReference type="EMBL" id="FOMT01000005">
    <property type="protein sequence ID" value="SFE98178.1"/>
    <property type="molecule type" value="Genomic_DNA"/>
</dbReference>
<accession>A0A1I2F0G5</accession>
<dbReference type="PANTHER" id="PTHR47963:SF5">
    <property type="entry name" value="DEAD-BOX ATP-DEPENDENT RNA HELICASE CSHA"/>
    <property type="match status" value="1"/>
</dbReference>
<evidence type="ECO:0000256" key="10">
    <source>
        <dbReference type="PROSITE-ProRule" id="PRU00552"/>
    </source>
</evidence>
<keyword evidence="2 9" id="KW-0547">Nucleotide-binding</keyword>
<gene>
    <name evidence="9" type="primary">cshA</name>
    <name evidence="15" type="ORF">SAMN05216378_4595</name>
</gene>
<dbReference type="GO" id="GO:0003724">
    <property type="term" value="F:RNA helicase activity"/>
    <property type="evidence" value="ECO:0007669"/>
    <property type="project" value="UniProtKB-UniRule"/>
</dbReference>
<dbReference type="GO" id="GO:0006401">
    <property type="term" value="P:RNA catabolic process"/>
    <property type="evidence" value="ECO:0007669"/>
    <property type="project" value="UniProtKB-UniRule"/>
</dbReference>
<dbReference type="GO" id="GO:0005840">
    <property type="term" value="C:ribosome"/>
    <property type="evidence" value="ECO:0007669"/>
    <property type="project" value="TreeGrafter"/>
</dbReference>
<dbReference type="PROSITE" id="PS51192">
    <property type="entry name" value="HELICASE_ATP_BIND_1"/>
    <property type="match status" value="1"/>
</dbReference>
<keyword evidence="1 9" id="KW-0963">Cytoplasm</keyword>
<keyword evidence="5 9" id="KW-0067">ATP-binding</keyword>
<keyword evidence="7 9" id="KW-0346">Stress response</keyword>
<dbReference type="Pfam" id="PF00270">
    <property type="entry name" value="DEAD"/>
    <property type="match status" value="1"/>
</dbReference>
<dbReference type="GO" id="GO:0033592">
    <property type="term" value="F:RNA strand annealing activity"/>
    <property type="evidence" value="ECO:0007669"/>
    <property type="project" value="TreeGrafter"/>
</dbReference>
<dbReference type="Pfam" id="PF00271">
    <property type="entry name" value="Helicase_C"/>
    <property type="match status" value="1"/>
</dbReference>
<organism evidence="15 16">
    <name type="scientific">Paenibacillus catalpae</name>
    <dbReference type="NCBI Taxonomy" id="1045775"/>
    <lineage>
        <taxon>Bacteria</taxon>
        <taxon>Bacillati</taxon>
        <taxon>Bacillota</taxon>
        <taxon>Bacilli</taxon>
        <taxon>Bacillales</taxon>
        <taxon>Paenibacillaceae</taxon>
        <taxon>Paenibacillus</taxon>
    </lineage>
</organism>
<dbReference type="OrthoDB" id="9805696at2"/>
<keyword evidence="16" id="KW-1185">Reference proteome</keyword>
<keyword evidence="4 9" id="KW-0347">Helicase</keyword>
<keyword evidence="3 9" id="KW-0378">Hydrolase</keyword>
<dbReference type="SMART" id="SM00487">
    <property type="entry name" value="DEXDc"/>
    <property type="match status" value="1"/>
</dbReference>
<feature type="region of interest" description="Disordered" evidence="11">
    <location>
        <begin position="433"/>
        <end position="537"/>
    </location>
</feature>
<protein>
    <recommendedName>
        <fullName evidence="9">DEAD-box ATP-dependent RNA helicase CshA</fullName>
        <ecNumber evidence="9">3.6.4.13</ecNumber>
    </recommendedName>
</protein>
<dbReference type="GO" id="GO:0009409">
    <property type="term" value="P:response to cold"/>
    <property type="evidence" value="ECO:0007669"/>
    <property type="project" value="TreeGrafter"/>
</dbReference>
<dbReference type="Proteomes" id="UP000198855">
    <property type="component" value="Unassembled WGS sequence"/>
</dbReference>
<dbReference type="InterPro" id="IPR030880">
    <property type="entry name" value="DEAD_helicase_CshA"/>
</dbReference>
<evidence type="ECO:0000313" key="16">
    <source>
        <dbReference type="Proteomes" id="UP000198855"/>
    </source>
</evidence>